<accession>A0A934IF72</accession>
<dbReference type="RefSeq" id="WP_198914654.1">
    <property type="nucleotide sequence ID" value="NZ_JAEKPD010000001.1"/>
</dbReference>
<dbReference type="EMBL" id="JAEKPD010000001">
    <property type="protein sequence ID" value="MBJ3761495.1"/>
    <property type="molecule type" value="Genomic_DNA"/>
</dbReference>
<dbReference type="Proteomes" id="UP000642488">
    <property type="component" value="Unassembled WGS sequence"/>
</dbReference>
<evidence type="ECO:0000313" key="1">
    <source>
        <dbReference type="EMBL" id="MBJ3761495.1"/>
    </source>
</evidence>
<evidence type="ECO:0000313" key="2">
    <source>
        <dbReference type="Proteomes" id="UP000642488"/>
    </source>
</evidence>
<sequence length="97" mass="10204">MIASLVSVAFGILADLRLSRSAQDAPTRDWLGLCAAYEHGLIRPVHGLFGFVACVDDGVIDLIPRGVARLAQEISDVFARADDDVIDGLGPGAADRA</sequence>
<organism evidence="1 2">
    <name type="scientific">Palleronia pontilimi</name>
    <dbReference type="NCBI Taxonomy" id="1964209"/>
    <lineage>
        <taxon>Bacteria</taxon>
        <taxon>Pseudomonadati</taxon>
        <taxon>Pseudomonadota</taxon>
        <taxon>Alphaproteobacteria</taxon>
        <taxon>Rhodobacterales</taxon>
        <taxon>Roseobacteraceae</taxon>
        <taxon>Palleronia</taxon>
    </lineage>
</organism>
<name>A0A934IF72_9RHOB</name>
<reference evidence="1" key="1">
    <citation type="submission" date="2020-12" db="EMBL/GenBank/DDBJ databases">
        <title>Bacterial taxonomy.</title>
        <authorList>
            <person name="Pan X."/>
        </authorList>
    </citation>
    <scope>NUCLEOTIDE SEQUENCE</scope>
    <source>
        <strain evidence="1">KCTC 52957</strain>
    </source>
</reference>
<dbReference type="AlphaFoldDB" id="A0A934IF72"/>
<proteinExistence type="predicted"/>
<gene>
    <name evidence="1" type="ORF">ILP92_01850</name>
</gene>
<protein>
    <submittedName>
        <fullName evidence="1">Uncharacterized protein</fullName>
    </submittedName>
</protein>
<keyword evidence="2" id="KW-1185">Reference proteome</keyword>
<comment type="caution">
    <text evidence="1">The sequence shown here is derived from an EMBL/GenBank/DDBJ whole genome shotgun (WGS) entry which is preliminary data.</text>
</comment>